<keyword evidence="7" id="KW-1185">Reference proteome</keyword>
<dbReference type="PANTHER" id="PTHR42872:SF6">
    <property type="entry name" value="PROTEIN-GLUTAMATE METHYLESTERASE_PROTEIN-GLUTAMINE GLUTAMINASE"/>
    <property type="match status" value="1"/>
</dbReference>
<dbReference type="Pfam" id="PF01339">
    <property type="entry name" value="CheB_methylest"/>
    <property type="match status" value="1"/>
</dbReference>
<comment type="catalytic activity">
    <reaction evidence="3">
        <text>[protein]-L-glutamate 5-O-methyl ester + H2O = L-glutamyl-[protein] + methanol + H(+)</text>
        <dbReference type="Rhea" id="RHEA:23236"/>
        <dbReference type="Rhea" id="RHEA-COMP:10208"/>
        <dbReference type="Rhea" id="RHEA-COMP:10311"/>
        <dbReference type="ChEBI" id="CHEBI:15377"/>
        <dbReference type="ChEBI" id="CHEBI:15378"/>
        <dbReference type="ChEBI" id="CHEBI:17790"/>
        <dbReference type="ChEBI" id="CHEBI:29973"/>
        <dbReference type="ChEBI" id="CHEBI:82795"/>
        <dbReference type="EC" id="3.1.1.61"/>
    </reaction>
</comment>
<dbReference type="CDD" id="cd16433">
    <property type="entry name" value="CheB"/>
    <property type="match status" value="1"/>
</dbReference>
<proteinExistence type="predicted"/>
<evidence type="ECO:0000259" key="5">
    <source>
        <dbReference type="PROSITE" id="PS50122"/>
    </source>
</evidence>
<evidence type="ECO:0000313" key="7">
    <source>
        <dbReference type="Proteomes" id="UP000637267"/>
    </source>
</evidence>
<comment type="caution">
    <text evidence="6">The sequence shown here is derived from an EMBL/GenBank/DDBJ whole genome shotgun (WGS) entry which is preliminary data.</text>
</comment>
<evidence type="ECO:0000256" key="4">
    <source>
        <dbReference type="PROSITE-ProRule" id="PRU00050"/>
    </source>
</evidence>
<protein>
    <recommendedName>
        <fullName evidence="2">protein-glutamate methylesterase</fullName>
        <ecNumber evidence="2">3.1.1.61</ecNumber>
    </recommendedName>
</protein>
<dbReference type="SUPFAM" id="SSF52738">
    <property type="entry name" value="Methylesterase CheB, C-terminal domain"/>
    <property type="match status" value="1"/>
</dbReference>
<dbReference type="EMBL" id="BMLX01000001">
    <property type="protein sequence ID" value="GGP17647.1"/>
    <property type="molecule type" value="Genomic_DNA"/>
</dbReference>
<feature type="domain" description="CheB-type methylesterase" evidence="5">
    <location>
        <begin position="7"/>
        <end position="199"/>
    </location>
</feature>
<organism evidence="6 7">
    <name type="scientific">Silvimonas iriomotensis</name>
    <dbReference type="NCBI Taxonomy" id="449662"/>
    <lineage>
        <taxon>Bacteria</taxon>
        <taxon>Pseudomonadati</taxon>
        <taxon>Pseudomonadota</taxon>
        <taxon>Betaproteobacteria</taxon>
        <taxon>Neisseriales</taxon>
        <taxon>Chitinibacteraceae</taxon>
        <taxon>Silvimonas</taxon>
    </lineage>
</organism>
<reference evidence="7" key="1">
    <citation type="journal article" date="2019" name="Int. J. Syst. Evol. Microbiol.">
        <title>The Global Catalogue of Microorganisms (GCM) 10K type strain sequencing project: providing services to taxonomists for standard genome sequencing and annotation.</title>
        <authorList>
            <consortium name="The Broad Institute Genomics Platform"/>
            <consortium name="The Broad Institute Genome Sequencing Center for Infectious Disease"/>
            <person name="Wu L."/>
            <person name="Ma J."/>
        </authorList>
    </citation>
    <scope>NUCLEOTIDE SEQUENCE [LARGE SCALE GENOMIC DNA]</scope>
    <source>
        <strain evidence="7">CGMCC 1.8859</strain>
    </source>
</reference>
<dbReference type="InterPro" id="IPR000673">
    <property type="entry name" value="Sig_transdc_resp-reg_Me-estase"/>
</dbReference>
<dbReference type="InterPro" id="IPR035909">
    <property type="entry name" value="CheB_C"/>
</dbReference>
<evidence type="ECO:0000256" key="3">
    <source>
        <dbReference type="ARBA" id="ARBA00048267"/>
    </source>
</evidence>
<sequence length="199" mass="20461">MTMHLQPRDTRHLPQTVLMGGSAGSVEALGLILPSLPASFAAAVVIVVHLPASSPSLLVDIFAPRMALPVTEVHDKVQLSAGHVYFAPPDYHVLVEPEGELTLNDDPPVHFCRPAIDLLFESGADALGKKAVGVLLTGANHDGAAGMAALAAAGAVTIVQDPADAQVPLMPSCALKATPVDHILPAREIGPALAALVHG</sequence>
<keyword evidence="4" id="KW-0145">Chemotaxis</keyword>
<gene>
    <name evidence="6" type="primary">cheB</name>
    <name evidence="6" type="ORF">GCM10010970_00780</name>
</gene>
<dbReference type="Gene3D" id="3.40.50.180">
    <property type="entry name" value="Methylesterase CheB, C-terminal domain"/>
    <property type="match status" value="1"/>
</dbReference>
<feature type="active site" evidence="4">
    <location>
        <position position="142"/>
    </location>
</feature>
<dbReference type="PANTHER" id="PTHR42872">
    <property type="entry name" value="PROTEIN-GLUTAMATE METHYLESTERASE/PROTEIN-GLUTAMINE GLUTAMINASE"/>
    <property type="match status" value="1"/>
</dbReference>
<evidence type="ECO:0000313" key="6">
    <source>
        <dbReference type="EMBL" id="GGP17647.1"/>
    </source>
</evidence>
<name>A0ABQ2P3Y7_9NEIS</name>
<evidence type="ECO:0000256" key="2">
    <source>
        <dbReference type="ARBA" id="ARBA00039140"/>
    </source>
</evidence>
<feature type="active site" evidence="4">
    <location>
        <position position="22"/>
    </location>
</feature>
<dbReference type="RefSeq" id="WP_188701210.1">
    <property type="nucleotide sequence ID" value="NZ_BMLX01000001.1"/>
</dbReference>
<dbReference type="Proteomes" id="UP000637267">
    <property type="component" value="Unassembled WGS sequence"/>
</dbReference>
<dbReference type="EC" id="3.1.1.61" evidence="2"/>
<keyword evidence="1 4" id="KW-0378">Hydrolase</keyword>
<evidence type="ECO:0000256" key="1">
    <source>
        <dbReference type="ARBA" id="ARBA00022801"/>
    </source>
</evidence>
<accession>A0ABQ2P3Y7</accession>
<dbReference type="PROSITE" id="PS50122">
    <property type="entry name" value="CHEB"/>
    <property type="match status" value="1"/>
</dbReference>
<feature type="active site" evidence="4">
    <location>
        <position position="49"/>
    </location>
</feature>